<evidence type="ECO:0000256" key="3">
    <source>
        <dbReference type="SAM" id="Phobius"/>
    </source>
</evidence>
<dbReference type="Proteomes" id="UP000007148">
    <property type="component" value="Unassembled WGS sequence"/>
</dbReference>
<organism evidence="5 6">
    <name type="scientific">Serendipita indica (strain DSM 11827)</name>
    <name type="common">Root endophyte fungus</name>
    <name type="synonym">Piriformospora indica</name>
    <dbReference type="NCBI Taxonomy" id="1109443"/>
    <lineage>
        <taxon>Eukaryota</taxon>
        <taxon>Fungi</taxon>
        <taxon>Dikarya</taxon>
        <taxon>Basidiomycota</taxon>
        <taxon>Agaricomycotina</taxon>
        <taxon>Agaricomycetes</taxon>
        <taxon>Sebacinales</taxon>
        <taxon>Serendipitaceae</taxon>
        <taxon>Serendipita</taxon>
    </lineage>
</organism>
<dbReference type="GO" id="GO:0004366">
    <property type="term" value="F:glycerol-3-phosphate O-acyltransferase activity"/>
    <property type="evidence" value="ECO:0007669"/>
    <property type="project" value="TreeGrafter"/>
</dbReference>
<evidence type="ECO:0000259" key="4">
    <source>
        <dbReference type="SMART" id="SM00563"/>
    </source>
</evidence>
<comment type="caution">
    <text evidence="5">The sequence shown here is derived from an EMBL/GenBank/DDBJ whole genome shotgun (WGS) entry which is preliminary data.</text>
</comment>
<dbReference type="GO" id="GO:0008654">
    <property type="term" value="P:phospholipid biosynthetic process"/>
    <property type="evidence" value="ECO:0007669"/>
    <property type="project" value="TreeGrafter"/>
</dbReference>
<feature type="transmembrane region" description="Helical" evidence="3">
    <location>
        <begin position="499"/>
        <end position="517"/>
    </location>
</feature>
<keyword evidence="3" id="KW-1133">Transmembrane helix</keyword>
<dbReference type="EMBL" id="CAFZ01000475">
    <property type="protein sequence ID" value="CCA75576.1"/>
    <property type="molecule type" value="Genomic_DNA"/>
</dbReference>
<protein>
    <submittedName>
        <fullName evidence="5">Related to SCT1-glycerol 3-phosphate/dihydroxyacetone phosphate dual substrate acyltransferase</fullName>
    </submittedName>
</protein>
<reference evidence="5 6" key="1">
    <citation type="journal article" date="2011" name="PLoS Pathog.">
        <title>Endophytic Life Strategies Decoded by Genome and Transcriptome Analyses of the Mutualistic Root Symbiont Piriformospora indica.</title>
        <authorList>
            <person name="Zuccaro A."/>
            <person name="Lahrmann U."/>
            <person name="Guldener U."/>
            <person name="Langen G."/>
            <person name="Pfiffi S."/>
            <person name="Biedenkopf D."/>
            <person name="Wong P."/>
            <person name="Samans B."/>
            <person name="Grimm C."/>
            <person name="Basiewicz M."/>
            <person name="Murat C."/>
            <person name="Martin F."/>
            <person name="Kogel K.H."/>
        </authorList>
    </citation>
    <scope>NUCLEOTIDE SEQUENCE [LARGE SCALE GENOMIC DNA]</scope>
    <source>
        <strain evidence="5 6">DSM 11827</strain>
    </source>
</reference>
<evidence type="ECO:0000256" key="2">
    <source>
        <dbReference type="SAM" id="MobiDB-lite"/>
    </source>
</evidence>
<dbReference type="OMA" id="YTHFKDD"/>
<feature type="transmembrane region" description="Helical" evidence="3">
    <location>
        <begin position="408"/>
        <end position="427"/>
    </location>
</feature>
<name>G4TW83_SERID</name>
<dbReference type="AlphaFoldDB" id="G4TW83"/>
<feature type="compositionally biased region" description="Polar residues" evidence="2">
    <location>
        <begin position="727"/>
        <end position="738"/>
    </location>
</feature>
<dbReference type="Pfam" id="PF01553">
    <property type="entry name" value="Acyltransferase"/>
    <property type="match status" value="1"/>
</dbReference>
<dbReference type="OrthoDB" id="2427554at2759"/>
<dbReference type="CDD" id="cd07992">
    <property type="entry name" value="LPLAT_AAK14816-like"/>
    <property type="match status" value="1"/>
</dbReference>
<keyword evidence="1" id="KW-0175">Coiled coil</keyword>
<keyword evidence="6" id="KW-1185">Reference proteome</keyword>
<feature type="compositionally biased region" description="Polar residues" evidence="2">
    <location>
        <begin position="761"/>
        <end position="773"/>
    </location>
</feature>
<keyword evidence="5" id="KW-0012">Acyltransferase</keyword>
<evidence type="ECO:0000313" key="5">
    <source>
        <dbReference type="EMBL" id="CCA75576.1"/>
    </source>
</evidence>
<keyword evidence="3" id="KW-0812">Transmembrane</keyword>
<dbReference type="SUPFAM" id="SSF69593">
    <property type="entry name" value="Glycerol-3-phosphate (1)-acyltransferase"/>
    <property type="match status" value="1"/>
</dbReference>
<dbReference type="PANTHER" id="PTHR31605:SF0">
    <property type="entry name" value="GLYCEROL-3-PHOSPHATE O-ACYLTRANSFERASE 1"/>
    <property type="match status" value="1"/>
</dbReference>
<dbReference type="FunCoup" id="G4TW83">
    <property type="interactions" value="68"/>
</dbReference>
<gene>
    <name evidence="5" type="ORF">PIIN_09566</name>
</gene>
<feature type="domain" description="Phospholipid/glycerol acyltransferase" evidence="4">
    <location>
        <begin position="46"/>
        <end position="266"/>
    </location>
</feature>
<accession>G4TW83</accession>
<feature type="transmembrane region" description="Helical" evidence="3">
    <location>
        <begin position="466"/>
        <end position="487"/>
    </location>
</feature>
<dbReference type="GO" id="GO:0016287">
    <property type="term" value="F:glycerone-phosphate O-acyltransferase activity"/>
    <property type="evidence" value="ECO:0007669"/>
    <property type="project" value="TreeGrafter"/>
</dbReference>
<feature type="compositionally biased region" description="Basic and acidic residues" evidence="2">
    <location>
        <begin position="700"/>
        <end position="713"/>
    </location>
</feature>
<dbReference type="STRING" id="1109443.G4TW83"/>
<dbReference type="eggNOG" id="ENOG502QQ2N">
    <property type="taxonomic scope" value="Eukaryota"/>
</dbReference>
<dbReference type="InterPro" id="IPR052744">
    <property type="entry name" value="GPAT/DAPAT"/>
</dbReference>
<feature type="coiled-coil region" evidence="1">
    <location>
        <begin position="538"/>
        <end position="565"/>
    </location>
</feature>
<dbReference type="SMART" id="SM00563">
    <property type="entry name" value="PlsC"/>
    <property type="match status" value="1"/>
</dbReference>
<dbReference type="PANTHER" id="PTHR31605">
    <property type="entry name" value="GLYCEROL-3-PHOSPHATE O-ACYLTRANSFERASE 1"/>
    <property type="match status" value="1"/>
</dbReference>
<dbReference type="HOGENOM" id="CLU_007860_2_0_1"/>
<sequence length="824" mass="91203">MVSPKSAADSLAYDTMLLFWRIVTNIFFREIRPRGAFNIPREGPVIFVAGPHANQFLDPLLLMSEAYRDAGRRVSFLIAAKSMKRKAVGLFASLMASIPVARAADDAKPGRGLVYITAENPTTVYGIGTQFTKDFKPKMQVMLGKSLNSASAEVVEVISDTEMKLKKEFGGESGKGTTKFLEILQEKQVKGLEYKVVPYIDQGQMYAAVYEKLKQGQCIGIFPEGGSHDRTDFLPFKAGVAIMALGAMAANPGLQVKIVPVGLSYFHPDRFRSRAVVEFGKSIDVPPELVEQFKSGGPAKRDASGKLLEVIYDALKTVTVRAPDYDTLMVIQAARRLYKAPGQHLSLGQVVELNKRFIAGYLHFKDEPRVKQLRENVVKYNRLVRDLGLRDHQVSQARRAYWKTLGLLLYRTILLVIWSVFALPGVILNGPIFLLATIISKQKAKEALAASNVKVAGRDVLATWKVLISLGAAPVLYSFYAFLATLVAIKANAPMKWRIWTPFLTMGILPVLGYFALKFGEAGIDVLKSLRPLVISLIPGQERQLEKLKRMRMALQKEVAETIEEFGPKLYEDFDEWRMLPPTASVPASGETMGLYRRKVHTGTIDSQGSLLVHPMTWLDERLFGWSRSARRGTSAWGGAVSSSTSRVATPDASDDEDHGDYDNVLGYLPSIVGDAVHGLGLSRSKTPRSLRGSFADLPSVRRAEEDRARYGDGVRTPKRSQPPSPMLTTRQLSSTNVGKRIPSHANLTVSFDVPHDRNGSAGSSPTSPNLSPRSGRPRQRRMSLEDSVPVERIGQIDRKEPFDEATDELNKEIAEKRRSQGLD</sequence>
<dbReference type="InterPro" id="IPR002123">
    <property type="entry name" value="Plipid/glycerol_acylTrfase"/>
</dbReference>
<keyword evidence="5" id="KW-0808">Transferase</keyword>
<keyword evidence="3" id="KW-0472">Membrane</keyword>
<feature type="region of interest" description="Disordered" evidence="2">
    <location>
        <begin position="682"/>
        <end position="824"/>
    </location>
</feature>
<feature type="compositionally biased region" description="Basic and acidic residues" evidence="2">
    <location>
        <begin position="795"/>
        <end position="824"/>
    </location>
</feature>
<evidence type="ECO:0000313" key="6">
    <source>
        <dbReference type="Proteomes" id="UP000007148"/>
    </source>
</evidence>
<proteinExistence type="predicted"/>
<evidence type="ECO:0000256" key="1">
    <source>
        <dbReference type="SAM" id="Coils"/>
    </source>
</evidence>
<dbReference type="InParanoid" id="G4TW83"/>
<feature type="region of interest" description="Disordered" evidence="2">
    <location>
        <begin position="633"/>
        <end position="661"/>
    </location>
</feature>